<dbReference type="InterPro" id="IPR038220">
    <property type="entry name" value="PHOX_C_sf"/>
</dbReference>
<sequence length="670" mass="75651">MVQLEDLNCDLLIVGAGPAGLMAATWAARCGLHARIIDKRGSKVFHGQADGLQCRSLEIFDSFGFADRVWKEANHMLEICLWNPDESGRIRRTDRIPDTIPGISRFQQVVLHQGRIERFFLDSLSKYSKIEVERGVLPAELDIDHSKSEDYDAYPITVKLRHLGDDAATPFQHSTNVPDGLFRSSLAKDDTDDLIRKSKGKEGTTETVRAKYMIGCDGAHSWTRRQLGFHMEGEQTDFIWGVLDIVPITNFPDIRMRCAIHSAESGSVMVIPRENKLVRLYIQLTEVRSAGQQVDRSAITPEIILKAAQKIMSPYKLSYDYCDWWTAYQIGQRVGNKFSCDDRVFLVGDAVHTHSPKAGQGMNVSMQDAYNLGWKIGLVVNGIAKRSILKTYQSERRRVAQDLIAFDHRFSRLFSGRPAKDAADEAGISMSEFKDAFEKGNMFASGLAVDYGASVLVAKAEDSADQRDGTDVGPQTNGHTNGIGKVVGKQELASNIKMGMRFPSFQVLNQADARPWQFAKFLKSDGRFRVILFAGNLKNTQQFERVQAFGEQLAKPDSFIHRHTPPTKRIDSVIEIFVIHSAPRREVEFLDLHEIFHPFDEKKGWDYNKVFVDDLSYHEGHGEAYKNYGVDKERGCVVIARPDQYVGWIGELEDVRDMDRYFSEILLPQA</sequence>
<evidence type="ECO:0000256" key="1">
    <source>
        <dbReference type="ARBA" id="ARBA00007801"/>
    </source>
</evidence>
<dbReference type="CDD" id="cd02979">
    <property type="entry name" value="PHOX_C"/>
    <property type="match status" value="1"/>
</dbReference>
<evidence type="ECO:0000256" key="2">
    <source>
        <dbReference type="ARBA" id="ARBA00022630"/>
    </source>
</evidence>
<keyword evidence="4" id="KW-0560">Oxidoreductase</keyword>
<dbReference type="Pfam" id="PF01494">
    <property type="entry name" value="FAD_binding_3"/>
    <property type="match status" value="1"/>
</dbReference>
<evidence type="ECO:0000259" key="6">
    <source>
        <dbReference type="Pfam" id="PF01494"/>
    </source>
</evidence>
<dbReference type="PANTHER" id="PTHR43004">
    <property type="entry name" value="TRK SYSTEM POTASSIUM UPTAKE PROTEIN"/>
    <property type="match status" value="1"/>
</dbReference>
<feature type="region of interest" description="Disordered" evidence="5">
    <location>
        <begin position="464"/>
        <end position="483"/>
    </location>
</feature>
<name>A0ABR4B239_9LECA</name>
<evidence type="ECO:0000256" key="3">
    <source>
        <dbReference type="ARBA" id="ARBA00022827"/>
    </source>
</evidence>
<proteinExistence type="inferred from homology"/>
<dbReference type="SUPFAM" id="SSF51905">
    <property type="entry name" value="FAD/NAD(P)-binding domain"/>
    <property type="match status" value="1"/>
</dbReference>
<dbReference type="PRINTS" id="PR00420">
    <property type="entry name" value="RNGMNOXGNASE"/>
</dbReference>
<dbReference type="InterPro" id="IPR036249">
    <property type="entry name" value="Thioredoxin-like_sf"/>
</dbReference>
<dbReference type="Gene3D" id="3.50.50.60">
    <property type="entry name" value="FAD/NAD(P)-binding domain"/>
    <property type="match status" value="1"/>
</dbReference>
<dbReference type="EMBL" id="JBHFEH010000032">
    <property type="protein sequence ID" value="KAL2051805.1"/>
    <property type="molecule type" value="Genomic_DNA"/>
</dbReference>
<evidence type="ECO:0000313" key="9">
    <source>
        <dbReference type="Proteomes" id="UP001590951"/>
    </source>
</evidence>
<organism evidence="8 9">
    <name type="scientific">Lepraria finkii</name>
    <dbReference type="NCBI Taxonomy" id="1340010"/>
    <lineage>
        <taxon>Eukaryota</taxon>
        <taxon>Fungi</taxon>
        <taxon>Dikarya</taxon>
        <taxon>Ascomycota</taxon>
        <taxon>Pezizomycotina</taxon>
        <taxon>Lecanoromycetes</taxon>
        <taxon>OSLEUM clade</taxon>
        <taxon>Lecanoromycetidae</taxon>
        <taxon>Lecanorales</taxon>
        <taxon>Lecanorineae</taxon>
        <taxon>Stereocaulaceae</taxon>
        <taxon>Lepraria</taxon>
    </lineage>
</organism>
<evidence type="ECO:0008006" key="10">
    <source>
        <dbReference type="Google" id="ProtNLM"/>
    </source>
</evidence>
<comment type="similarity">
    <text evidence="1">Belongs to the PheA/TfdB FAD monooxygenase family.</text>
</comment>
<protein>
    <recommendedName>
        <fullName evidence="10">Phenol 2-monooxygenase</fullName>
    </recommendedName>
</protein>
<dbReference type="Proteomes" id="UP001590951">
    <property type="component" value="Unassembled WGS sequence"/>
</dbReference>
<evidence type="ECO:0000256" key="5">
    <source>
        <dbReference type="SAM" id="MobiDB-lite"/>
    </source>
</evidence>
<reference evidence="8 9" key="1">
    <citation type="submission" date="2024-09" db="EMBL/GenBank/DDBJ databases">
        <title>Rethinking Asexuality: The Enigmatic Case of Functional Sexual Genes in Lepraria (Stereocaulaceae).</title>
        <authorList>
            <person name="Doellman M."/>
            <person name="Sun Y."/>
            <person name="Barcenas-Pena A."/>
            <person name="Lumbsch H.T."/>
            <person name="Grewe F."/>
        </authorList>
    </citation>
    <scope>NUCLEOTIDE SEQUENCE [LARGE SCALE GENOMIC DNA]</scope>
    <source>
        <strain evidence="8 9">Grewe 0041</strain>
    </source>
</reference>
<keyword evidence="2" id="KW-0285">Flavoprotein</keyword>
<keyword evidence="9" id="KW-1185">Reference proteome</keyword>
<gene>
    <name evidence="8" type="ORF">ABVK25_007961</name>
</gene>
<dbReference type="Gene3D" id="3.30.9.10">
    <property type="entry name" value="D-Amino Acid Oxidase, subunit A, domain 2"/>
    <property type="match status" value="1"/>
</dbReference>
<dbReference type="InterPro" id="IPR012941">
    <property type="entry name" value="Phe_hydrox_C_dim_dom"/>
</dbReference>
<evidence type="ECO:0000256" key="4">
    <source>
        <dbReference type="ARBA" id="ARBA00023002"/>
    </source>
</evidence>
<keyword evidence="3" id="KW-0274">FAD</keyword>
<feature type="domain" description="Phenol hydroxylase-like C-terminal dimerisation" evidence="7">
    <location>
        <begin position="449"/>
        <end position="669"/>
    </location>
</feature>
<evidence type="ECO:0000313" key="8">
    <source>
        <dbReference type="EMBL" id="KAL2051805.1"/>
    </source>
</evidence>
<dbReference type="InterPro" id="IPR036188">
    <property type="entry name" value="FAD/NAD-bd_sf"/>
</dbReference>
<dbReference type="InterPro" id="IPR002938">
    <property type="entry name" value="FAD-bd"/>
</dbReference>
<dbReference type="Pfam" id="PF07976">
    <property type="entry name" value="Phe_hydrox_dim"/>
    <property type="match status" value="1"/>
</dbReference>
<dbReference type="PANTHER" id="PTHR43004:SF20">
    <property type="entry name" value="2-MONOOXYGENASE, PUTATIVE (AFU_ORTHOLOGUE AFUA_1G13660)-RELATED"/>
    <property type="match status" value="1"/>
</dbReference>
<evidence type="ECO:0000259" key="7">
    <source>
        <dbReference type="Pfam" id="PF07976"/>
    </source>
</evidence>
<feature type="domain" description="FAD-binding" evidence="6">
    <location>
        <begin position="9"/>
        <end position="406"/>
    </location>
</feature>
<dbReference type="SUPFAM" id="SSF54373">
    <property type="entry name" value="FAD-linked reductases, C-terminal domain"/>
    <property type="match status" value="1"/>
</dbReference>
<comment type="caution">
    <text evidence="8">The sequence shown here is derived from an EMBL/GenBank/DDBJ whole genome shotgun (WGS) entry which is preliminary data.</text>
</comment>
<accession>A0ABR4B239</accession>
<dbReference type="Gene3D" id="3.40.30.20">
    <property type="match status" value="1"/>
</dbReference>
<dbReference type="InterPro" id="IPR050641">
    <property type="entry name" value="RIFMO-like"/>
</dbReference>
<dbReference type="SUPFAM" id="SSF52833">
    <property type="entry name" value="Thioredoxin-like"/>
    <property type="match status" value="1"/>
</dbReference>